<sequence>MEMLQKLELSQEERARATARYEALGRHVAAKLDMADADAYVFVQGSMRTQTTVSPRGNQNFDLDIVVKLTGPKVHGITNPEPFFQAFGSALKGIHGAGEPTQKRRCWRLNYPGEPFYFDVTPALPDSRSMGLSVATDLRVRDPDTRWSPSNPEEFADWFCTIADKRFSFHRELREMLAKADTQVTPIPDTPVGIDDILRRGIQLMKLHRDNYYWNLSEERKDAKPISVILVTLAGHAYNNMVTHEQTAYSSPIEVLLELVDRMPRGIFTDGRSYCVSNPALTMENFADRWNSDRGLRAREFNTWHKQLVADLEALFSEEYSKKSEARIRSVFGQYGVDAWKASMPTSPLQGLLAAVPGQPRTNPTTVRPQGSKNTLA</sequence>
<dbReference type="Pfam" id="PF18144">
    <property type="entry name" value="SMODS"/>
    <property type="match status" value="1"/>
</dbReference>
<dbReference type="GO" id="GO:0051607">
    <property type="term" value="P:defense response to virus"/>
    <property type="evidence" value="ECO:0007669"/>
    <property type="project" value="UniProtKB-KW"/>
</dbReference>
<evidence type="ECO:0000256" key="2">
    <source>
        <dbReference type="SAM" id="MobiDB-lite"/>
    </source>
</evidence>
<dbReference type="InterPro" id="IPR006116">
    <property type="entry name" value="NT_2-5OAS_ClassI-CCAase"/>
</dbReference>
<dbReference type="STRING" id="83767.SAMN05660652_00128"/>
<evidence type="ECO:0000313" key="4">
    <source>
        <dbReference type="Proteomes" id="UP000198607"/>
    </source>
</evidence>
<keyword evidence="1" id="KW-0051">Antiviral defense</keyword>
<name>A0A1G7V9D5_9RHOO</name>
<reference evidence="3 4" key="1">
    <citation type="submission" date="2016-10" db="EMBL/GenBank/DDBJ databases">
        <authorList>
            <person name="de Groot N.N."/>
        </authorList>
    </citation>
    <scope>NUCLEOTIDE SEQUENCE [LARGE SCALE GENOMIC DNA]</scope>
    <source>
        <strain evidence="3 4">DSM 5885</strain>
    </source>
</reference>
<accession>A0A1G7V9D5</accession>
<feature type="compositionally biased region" description="Polar residues" evidence="2">
    <location>
        <begin position="360"/>
        <end position="377"/>
    </location>
</feature>
<dbReference type="Proteomes" id="UP000198607">
    <property type="component" value="Unassembled WGS sequence"/>
</dbReference>
<dbReference type="AlphaFoldDB" id="A0A1G7V9D5"/>
<dbReference type="EMBL" id="FNCY01000001">
    <property type="protein sequence ID" value="SDG56151.1"/>
    <property type="molecule type" value="Genomic_DNA"/>
</dbReference>
<keyword evidence="4" id="KW-1185">Reference proteome</keyword>
<dbReference type="CDD" id="cd05400">
    <property type="entry name" value="NT_2-5OAS_ClassI-CCAase"/>
    <property type="match status" value="1"/>
</dbReference>
<proteinExistence type="predicted"/>
<protein>
    <recommendedName>
        <fullName evidence="5">Nucleotidyltransferase</fullName>
    </recommendedName>
</protein>
<feature type="region of interest" description="Disordered" evidence="2">
    <location>
        <begin position="356"/>
        <end position="377"/>
    </location>
</feature>
<organism evidence="3 4">
    <name type="scientific">Propionivibrio dicarboxylicus</name>
    <dbReference type="NCBI Taxonomy" id="83767"/>
    <lineage>
        <taxon>Bacteria</taxon>
        <taxon>Pseudomonadati</taxon>
        <taxon>Pseudomonadota</taxon>
        <taxon>Betaproteobacteria</taxon>
        <taxon>Rhodocyclales</taxon>
        <taxon>Rhodocyclaceae</taxon>
        <taxon>Propionivibrio</taxon>
    </lineage>
</organism>
<gene>
    <name evidence="3" type="ORF">SAMN05660652_00128</name>
</gene>
<evidence type="ECO:0000256" key="1">
    <source>
        <dbReference type="ARBA" id="ARBA00023118"/>
    </source>
</evidence>
<evidence type="ECO:0000313" key="3">
    <source>
        <dbReference type="EMBL" id="SDG56151.1"/>
    </source>
</evidence>
<dbReference type="GO" id="GO:0016779">
    <property type="term" value="F:nucleotidyltransferase activity"/>
    <property type="evidence" value="ECO:0007669"/>
    <property type="project" value="InterPro"/>
</dbReference>
<evidence type="ECO:0008006" key="5">
    <source>
        <dbReference type="Google" id="ProtNLM"/>
    </source>
</evidence>